<accession>A0A1D1Z2M8</accession>
<dbReference type="SMART" id="SM01117">
    <property type="entry name" value="Cyt-b5"/>
    <property type="match status" value="1"/>
</dbReference>
<dbReference type="PRINTS" id="PR00363">
    <property type="entry name" value="CYTOCHROMEB5"/>
</dbReference>
<dbReference type="PANTHER" id="PTHR19359">
    <property type="entry name" value="CYTOCHROME B5"/>
    <property type="match status" value="1"/>
</dbReference>
<protein>
    <submittedName>
        <fullName evidence="10">Cytochrome b5</fullName>
    </submittedName>
</protein>
<evidence type="ECO:0000256" key="7">
    <source>
        <dbReference type="ARBA" id="ARBA00038168"/>
    </source>
</evidence>
<evidence type="ECO:0000256" key="1">
    <source>
        <dbReference type="ARBA" id="ARBA00004370"/>
    </source>
</evidence>
<proteinExistence type="inferred from homology"/>
<reference evidence="10" key="1">
    <citation type="submission" date="2015-07" db="EMBL/GenBank/DDBJ databases">
        <title>Transcriptome Assembly of Anthurium amnicola.</title>
        <authorList>
            <person name="Suzuki J."/>
        </authorList>
    </citation>
    <scope>NUCLEOTIDE SEQUENCE</scope>
</reference>
<dbReference type="GO" id="GO:0016020">
    <property type="term" value="C:membrane"/>
    <property type="evidence" value="ECO:0007669"/>
    <property type="project" value="UniProtKB-SubCell"/>
</dbReference>
<keyword evidence="5 8" id="KW-0408">Iron</keyword>
<dbReference type="InterPro" id="IPR036400">
    <property type="entry name" value="Cyt_B5-like_heme/steroid_sf"/>
</dbReference>
<dbReference type="Pfam" id="PF00173">
    <property type="entry name" value="Cyt-b5"/>
    <property type="match status" value="1"/>
</dbReference>
<evidence type="ECO:0000256" key="2">
    <source>
        <dbReference type="ARBA" id="ARBA00022617"/>
    </source>
</evidence>
<dbReference type="InterPro" id="IPR018506">
    <property type="entry name" value="Cyt_B5_heme-BS"/>
</dbReference>
<gene>
    <name evidence="10" type="primary">CYB5_5</name>
    <name evidence="10" type="ORF">g.61738</name>
</gene>
<dbReference type="PANTHER" id="PTHR19359:SF14">
    <property type="entry name" value="CYTOCHROME B5 A"/>
    <property type="match status" value="1"/>
</dbReference>
<dbReference type="PROSITE" id="PS50255">
    <property type="entry name" value="CYTOCHROME_B5_2"/>
    <property type="match status" value="1"/>
</dbReference>
<dbReference type="GO" id="GO:0046872">
    <property type="term" value="F:metal ion binding"/>
    <property type="evidence" value="ECO:0007669"/>
    <property type="project" value="UniProtKB-UniRule"/>
</dbReference>
<dbReference type="AlphaFoldDB" id="A0A1D1Z2M8"/>
<evidence type="ECO:0000256" key="4">
    <source>
        <dbReference type="ARBA" id="ARBA00022723"/>
    </source>
</evidence>
<evidence type="ECO:0000256" key="5">
    <source>
        <dbReference type="ARBA" id="ARBA00023004"/>
    </source>
</evidence>
<evidence type="ECO:0000313" key="10">
    <source>
        <dbReference type="EMBL" id="JAT61092.1"/>
    </source>
</evidence>
<feature type="domain" description="Cytochrome b5 heme-binding" evidence="9">
    <location>
        <begin position="4"/>
        <end position="81"/>
    </location>
</feature>
<dbReference type="SUPFAM" id="SSF55856">
    <property type="entry name" value="Cytochrome b5-like heme/steroid binding domain"/>
    <property type="match status" value="1"/>
</dbReference>
<keyword evidence="2 8" id="KW-0349">Heme</keyword>
<keyword evidence="4 8" id="KW-0479">Metal-binding</keyword>
<dbReference type="InterPro" id="IPR050668">
    <property type="entry name" value="Cytochrome_b5"/>
</dbReference>
<dbReference type="GO" id="GO:0020037">
    <property type="term" value="F:heme binding"/>
    <property type="evidence" value="ECO:0007669"/>
    <property type="project" value="UniProtKB-UniRule"/>
</dbReference>
<dbReference type="Gene3D" id="3.10.120.10">
    <property type="entry name" value="Cytochrome b5-like heme/steroid binding domain"/>
    <property type="match status" value="1"/>
</dbReference>
<dbReference type="EMBL" id="GDJX01006844">
    <property type="protein sequence ID" value="JAT61092.1"/>
    <property type="molecule type" value="Transcribed_RNA"/>
</dbReference>
<comment type="subcellular location">
    <subcellularLocation>
        <location evidence="1">Membrane</location>
    </subcellularLocation>
</comment>
<comment type="similarity">
    <text evidence="7 8">Belongs to the cytochrome b5 family.</text>
</comment>
<dbReference type="FunFam" id="3.10.120.10:FF:000002">
    <property type="entry name" value="Cytochrome b5 type B"/>
    <property type="match status" value="1"/>
</dbReference>
<dbReference type="InterPro" id="IPR001199">
    <property type="entry name" value="Cyt_B5-like_heme/steroid-bd"/>
</dbReference>
<dbReference type="PROSITE" id="PS00191">
    <property type="entry name" value="CYTOCHROME_B5_1"/>
    <property type="match status" value="1"/>
</dbReference>
<organism evidence="10">
    <name type="scientific">Anthurium amnicola</name>
    <dbReference type="NCBI Taxonomy" id="1678845"/>
    <lineage>
        <taxon>Eukaryota</taxon>
        <taxon>Viridiplantae</taxon>
        <taxon>Streptophyta</taxon>
        <taxon>Embryophyta</taxon>
        <taxon>Tracheophyta</taxon>
        <taxon>Spermatophyta</taxon>
        <taxon>Magnoliopsida</taxon>
        <taxon>Liliopsida</taxon>
        <taxon>Araceae</taxon>
        <taxon>Pothoideae</taxon>
        <taxon>Potheae</taxon>
        <taxon>Anthurium</taxon>
    </lineage>
</organism>
<evidence type="ECO:0000256" key="6">
    <source>
        <dbReference type="ARBA" id="ARBA00023136"/>
    </source>
</evidence>
<evidence type="ECO:0000256" key="8">
    <source>
        <dbReference type="RuleBase" id="RU362121"/>
    </source>
</evidence>
<keyword evidence="3" id="KW-0812">Transmembrane</keyword>
<keyword evidence="6" id="KW-0472">Membrane</keyword>
<name>A0A1D1Z2M8_9ARAE</name>
<sequence>MAELKKIPASEVRHHTSRNDCWLVIHGKVYDVTKFVDEHPGGHEVLLHASGIGDTSQTFEDVGHSSSARRRMAKYEIGVVEGYDAAEAMKKTKPKEEILAEIKAQQAKAPLKFTDVALPLTMLAVAIGGWFLLETEAIA</sequence>
<evidence type="ECO:0000259" key="9">
    <source>
        <dbReference type="PROSITE" id="PS50255"/>
    </source>
</evidence>
<evidence type="ECO:0000256" key="3">
    <source>
        <dbReference type="ARBA" id="ARBA00022692"/>
    </source>
</evidence>